<name>A0A5E4S8R4_9BURK</name>
<feature type="region of interest" description="Disordered" evidence="1">
    <location>
        <begin position="219"/>
        <end position="244"/>
    </location>
</feature>
<feature type="compositionally biased region" description="Basic residues" evidence="1">
    <location>
        <begin position="227"/>
        <end position="242"/>
    </location>
</feature>
<evidence type="ECO:0000313" key="3">
    <source>
        <dbReference type="Proteomes" id="UP000406256"/>
    </source>
</evidence>
<dbReference type="Proteomes" id="UP000406256">
    <property type="component" value="Unassembled WGS sequence"/>
</dbReference>
<organism evidence="2 3">
    <name type="scientific">Pandoraea anhela</name>
    <dbReference type="NCBI Taxonomy" id="2508295"/>
    <lineage>
        <taxon>Bacteria</taxon>
        <taxon>Pseudomonadati</taxon>
        <taxon>Pseudomonadota</taxon>
        <taxon>Betaproteobacteria</taxon>
        <taxon>Burkholderiales</taxon>
        <taxon>Burkholderiaceae</taxon>
        <taxon>Pandoraea</taxon>
    </lineage>
</organism>
<accession>A0A5E4S8R4</accession>
<proteinExistence type="predicted"/>
<keyword evidence="3" id="KW-1185">Reference proteome</keyword>
<dbReference type="AlphaFoldDB" id="A0A5E4S8R4"/>
<dbReference type="EMBL" id="CABPSB010000001">
    <property type="protein sequence ID" value="VVD70964.1"/>
    <property type="molecule type" value="Genomic_DNA"/>
</dbReference>
<protein>
    <submittedName>
        <fullName evidence="2">Uncharacterized protein</fullName>
    </submittedName>
</protein>
<sequence>MRATGALAMAPHRFFFYSATPIRGNVSTADEVSHQPGQGTKPRSLMKVVGVVTDLRRHCPWEARCRSNAGTSPAVIVIRDNVAAPRNLASDVLKIARREAHDDARWSMKRSECFAYAKAGGETLNEPMLTPRPHGENRTFGGASRQEFLCPGLANPLDGIDTRVVAHITHIPGCFSRVRLHRQRLPLPRQRSQRGTVAHVLFHTRGKSVTRMGARTRMSRPIPSSQNRRRRCGSFGQARHHRASEDPAQKFAWCRRRSAGRCHNDRARGRTFYRATGA</sequence>
<evidence type="ECO:0000256" key="1">
    <source>
        <dbReference type="SAM" id="MobiDB-lite"/>
    </source>
</evidence>
<gene>
    <name evidence="2" type="ORF">PAN31108_00624</name>
</gene>
<reference evidence="2 3" key="1">
    <citation type="submission" date="2019-08" db="EMBL/GenBank/DDBJ databases">
        <authorList>
            <person name="Peeters C."/>
        </authorList>
    </citation>
    <scope>NUCLEOTIDE SEQUENCE [LARGE SCALE GENOMIC DNA]</scope>
    <source>
        <strain evidence="2 3">LMG 31108</strain>
    </source>
</reference>
<evidence type="ECO:0000313" key="2">
    <source>
        <dbReference type="EMBL" id="VVD70964.1"/>
    </source>
</evidence>